<dbReference type="Gene3D" id="1.20.1720.10">
    <property type="entry name" value="Multidrug resistance protein D"/>
    <property type="match status" value="1"/>
</dbReference>
<feature type="domain" description="Major facilitator superfamily (MFS) profile" evidence="9">
    <location>
        <begin position="15"/>
        <end position="456"/>
    </location>
</feature>
<sequence length="464" mass="47388">MRKQLSSPARSPRLALLATSLGFVIICLDVTVVNVALARMRDGLGLDSTALEWVVNAYTLAFASLLLTAGALADRFGARRIFVAGFVVFTCASVGCGLSDGAALLVGSRMVQGIGAALCVPSSLALLGAAFPDPHARARAVSVWAGTAALALGAGPLVGGVLVDRFGWPAIFLINVPIGVAGIWLTIAHAPDTQGHATRRIDLAGQTLAVVALVGLTYAVVESGRLGWTSMTVLTGLGVAAVAGGLFVIVEARQAQPLLPLALFRHAAVNVSALTGLSLNFGYYGLMFAMSLFFQNARHDTPLETGLAFLPMTAVVAVANVASGSLTARFGYRLPMLVGQALAALGYVSLAFVRVDSSALAVALPLLSVGVGVALAVPSINTAVLAQVEPSYMGIASGVLNTARQIGGVLGVGLFGALVRPEFDHLAEGLHLAAILAATVTLLSLLSIVMGLKTSGSMVTDGAR</sequence>
<evidence type="ECO:0000256" key="2">
    <source>
        <dbReference type="ARBA" id="ARBA00008537"/>
    </source>
</evidence>
<feature type="transmembrane region" description="Helical" evidence="8">
    <location>
        <begin position="143"/>
        <end position="162"/>
    </location>
</feature>
<dbReference type="EMBL" id="JACHDE010000015">
    <property type="protein sequence ID" value="MBB5403823.1"/>
    <property type="molecule type" value="Genomic_DNA"/>
</dbReference>
<dbReference type="PANTHER" id="PTHR42718:SF9">
    <property type="entry name" value="MAJOR FACILITATOR SUPERFAMILY MULTIDRUG TRANSPORTER MFSC"/>
    <property type="match status" value="1"/>
</dbReference>
<feature type="transmembrane region" description="Helical" evidence="8">
    <location>
        <begin position="227"/>
        <end position="250"/>
    </location>
</feature>
<reference evidence="10 11" key="1">
    <citation type="submission" date="2020-08" db="EMBL/GenBank/DDBJ databases">
        <title>Genomic Encyclopedia of Type Strains, Phase IV (KMG-V): Genome sequencing to study the core and pangenomes of soil and plant-associated prokaryotes.</title>
        <authorList>
            <person name="Whitman W."/>
        </authorList>
    </citation>
    <scope>NUCLEOTIDE SEQUENCE [LARGE SCALE GENOMIC DNA]</scope>
    <source>
        <strain evidence="10 11">JPY162</strain>
    </source>
</reference>
<dbReference type="InterPro" id="IPR036259">
    <property type="entry name" value="MFS_trans_sf"/>
</dbReference>
<feature type="transmembrane region" description="Helical" evidence="8">
    <location>
        <begin position="271"/>
        <end position="294"/>
    </location>
</feature>
<dbReference type="Proteomes" id="UP000592820">
    <property type="component" value="Unassembled WGS sequence"/>
</dbReference>
<dbReference type="Pfam" id="PF07690">
    <property type="entry name" value="MFS_1"/>
    <property type="match status" value="1"/>
</dbReference>
<dbReference type="RefSeq" id="WP_184228011.1">
    <property type="nucleotide sequence ID" value="NZ_JACHDE010000015.1"/>
</dbReference>
<dbReference type="InterPro" id="IPR004638">
    <property type="entry name" value="EmrB-like"/>
</dbReference>
<keyword evidence="5 8" id="KW-0812">Transmembrane</keyword>
<evidence type="ECO:0000313" key="10">
    <source>
        <dbReference type="EMBL" id="MBB5403823.1"/>
    </source>
</evidence>
<dbReference type="CDD" id="cd17321">
    <property type="entry name" value="MFS_MMR_MDR_like"/>
    <property type="match status" value="1"/>
</dbReference>
<feature type="transmembrane region" description="Helical" evidence="8">
    <location>
        <begin position="359"/>
        <end position="380"/>
    </location>
</feature>
<protein>
    <submittedName>
        <fullName evidence="10">DHA2 family methylenomycin A resistance protein-like MFS transporter</fullName>
    </submittedName>
</protein>
<evidence type="ECO:0000256" key="8">
    <source>
        <dbReference type="SAM" id="Phobius"/>
    </source>
</evidence>
<feature type="transmembrane region" description="Helical" evidence="8">
    <location>
        <begin position="81"/>
        <end position="104"/>
    </location>
</feature>
<dbReference type="AlphaFoldDB" id="A0A7W8LBZ0"/>
<dbReference type="NCBIfam" id="TIGR00711">
    <property type="entry name" value="efflux_EmrB"/>
    <property type="match status" value="1"/>
</dbReference>
<feature type="transmembrane region" description="Helical" evidence="8">
    <location>
        <begin position="334"/>
        <end position="353"/>
    </location>
</feature>
<dbReference type="GO" id="GO:0005886">
    <property type="term" value="C:plasma membrane"/>
    <property type="evidence" value="ECO:0007669"/>
    <property type="project" value="UniProtKB-SubCell"/>
</dbReference>
<feature type="transmembrane region" description="Helical" evidence="8">
    <location>
        <begin position="110"/>
        <end position="131"/>
    </location>
</feature>
<evidence type="ECO:0000256" key="3">
    <source>
        <dbReference type="ARBA" id="ARBA00022448"/>
    </source>
</evidence>
<evidence type="ECO:0000256" key="7">
    <source>
        <dbReference type="ARBA" id="ARBA00023136"/>
    </source>
</evidence>
<keyword evidence="4" id="KW-1003">Cell membrane</keyword>
<keyword evidence="6 8" id="KW-1133">Transmembrane helix</keyword>
<evidence type="ECO:0000256" key="6">
    <source>
        <dbReference type="ARBA" id="ARBA00022989"/>
    </source>
</evidence>
<evidence type="ECO:0000256" key="5">
    <source>
        <dbReference type="ARBA" id="ARBA00022692"/>
    </source>
</evidence>
<dbReference type="PANTHER" id="PTHR42718">
    <property type="entry name" value="MAJOR FACILITATOR SUPERFAMILY MULTIDRUG TRANSPORTER MFSC"/>
    <property type="match status" value="1"/>
</dbReference>
<comment type="caution">
    <text evidence="10">The sequence shown here is derived from an EMBL/GenBank/DDBJ whole genome shotgun (WGS) entry which is preliminary data.</text>
</comment>
<feature type="transmembrane region" description="Helical" evidence="8">
    <location>
        <begin position="168"/>
        <end position="191"/>
    </location>
</feature>
<keyword evidence="3" id="KW-0813">Transport</keyword>
<evidence type="ECO:0000259" key="9">
    <source>
        <dbReference type="PROSITE" id="PS50850"/>
    </source>
</evidence>
<dbReference type="InterPro" id="IPR020846">
    <property type="entry name" value="MFS_dom"/>
</dbReference>
<evidence type="ECO:0000313" key="11">
    <source>
        <dbReference type="Proteomes" id="UP000592820"/>
    </source>
</evidence>
<feature type="transmembrane region" description="Helical" evidence="8">
    <location>
        <begin position="430"/>
        <end position="452"/>
    </location>
</feature>
<dbReference type="GO" id="GO:0022857">
    <property type="term" value="F:transmembrane transporter activity"/>
    <property type="evidence" value="ECO:0007669"/>
    <property type="project" value="InterPro"/>
</dbReference>
<feature type="transmembrane region" description="Helical" evidence="8">
    <location>
        <begin position="53"/>
        <end position="74"/>
    </location>
</feature>
<comment type="similarity">
    <text evidence="2">Belongs to the major facilitator superfamily. EmrB family.</text>
</comment>
<keyword evidence="7 8" id="KW-0472">Membrane</keyword>
<evidence type="ECO:0000256" key="1">
    <source>
        <dbReference type="ARBA" id="ARBA00004651"/>
    </source>
</evidence>
<evidence type="ECO:0000256" key="4">
    <source>
        <dbReference type="ARBA" id="ARBA00022475"/>
    </source>
</evidence>
<proteinExistence type="inferred from homology"/>
<name>A0A7W8LBZ0_9BURK</name>
<comment type="subcellular location">
    <subcellularLocation>
        <location evidence="1">Cell membrane</location>
        <topology evidence="1">Multi-pass membrane protein</topology>
    </subcellularLocation>
</comment>
<accession>A0A7W8LBZ0</accession>
<feature type="transmembrane region" description="Helical" evidence="8">
    <location>
        <begin position="306"/>
        <end position="322"/>
    </location>
</feature>
<dbReference type="PROSITE" id="PS50850">
    <property type="entry name" value="MFS"/>
    <property type="match status" value="1"/>
</dbReference>
<feature type="transmembrane region" description="Helical" evidence="8">
    <location>
        <begin position="203"/>
        <end position="221"/>
    </location>
</feature>
<feature type="transmembrane region" description="Helical" evidence="8">
    <location>
        <begin position="12"/>
        <end position="33"/>
    </location>
</feature>
<feature type="transmembrane region" description="Helical" evidence="8">
    <location>
        <begin position="392"/>
        <end position="418"/>
    </location>
</feature>
<gene>
    <name evidence="10" type="ORF">HDG41_005913</name>
</gene>
<dbReference type="SUPFAM" id="SSF103473">
    <property type="entry name" value="MFS general substrate transporter"/>
    <property type="match status" value="1"/>
</dbReference>
<organism evidence="10 11">
    <name type="scientific">Paraburkholderia youngii</name>
    <dbReference type="NCBI Taxonomy" id="2782701"/>
    <lineage>
        <taxon>Bacteria</taxon>
        <taxon>Pseudomonadati</taxon>
        <taxon>Pseudomonadota</taxon>
        <taxon>Betaproteobacteria</taxon>
        <taxon>Burkholderiales</taxon>
        <taxon>Burkholderiaceae</taxon>
        <taxon>Paraburkholderia</taxon>
    </lineage>
</organism>
<dbReference type="Gene3D" id="1.20.1250.20">
    <property type="entry name" value="MFS general substrate transporter like domains"/>
    <property type="match status" value="1"/>
</dbReference>
<dbReference type="InterPro" id="IPR011701">
    <property type="entry name" value="MFS"/>
</dbReference>